<accession>A0AAN6THU8</accession>
<dbReference type="AlphaFoldDB" id="A0AAN6THU8"/>
<gene>
    <name evidence="4" type="ORF">N656DRAFT_543434</name>
</gene>
<evidence type="ECO:0000256" key="1">
    <source>
        <dbReference type="SAM" id="MobiDB-lite"/>
    </source>
</evidence>
<evidence type="ECO:0000256" key="2">
    <source>
        <dbReference type="SAM" id="Phobius"/>
    </source>
</evidence>
<feature type="region of interest" description="Disordered" evidence="1">
    <location>
        <begin position="39"/>
        <end position="59"/>
    </location>
</feature>
<feature type="chain" id="PRO_5042915687" description="Mid2 domain-containing protein" evidence="3">
    <location>
        <begin position="18"/>
        <end position="413"/>
    </location>
</feature>
<evidence type="ECO:0000256" key="3">
    <source>
        <dbReference type="SAM" id="SignalP"/>
    </source>
</evidence>
<feature type="compositionally biased region" description="Low complexity" evidence="1">
    <location>
        <begin position="361"/>
        <end position="370"/>
    </location>
</feature>
<dbReference type="RefSeq" id="XP_064672288.1">
    <property type="nucleotide sequence ID" value="XM_064810012.1"/>
</dbReference>
<keyword evidence="5" id="KW-1185">Reference proteome</keyword>
<evidence type="ECO:0000313" key="5">
    <source>
        <dbReference type="Proteomes" id="UP001302812"/>
    </source>
</evidence>
<evidence type="ECO:0000313" key="4">
    <source>
        <dbReference type="EMBL" id="KAK4114718.1"/>
    </source>
</evidence>
<sequence>MRLSLVLLAASGPIGSAADWSMGRELEGRGGHLIHARQTRASRPDGATGWTPKPTEPPIAAEMNPLELARRRNEWIRAKRQTSENTWIDDHTCGWRAGTPSAAFICPSSATCATNSDQVVACDTNGASTNFFTVCFDYQASLNGYCESMGPKTGCCMTSSIGACITYIWPEMSGTSARSMFRCSTAQSIITMLSEPQFVLDGRTKSTSTTSTTSSTASVPDDPSATAPTITPVPSDSGTNVGAIVGGVVGGVAGIALIAGAIAFFLLRSRKKDPKAGSPHYSAVAPADTSYPGPGGMTQQTGYNPAGSPALSQAGYFSPSMMTAPVNSTTPPAPGAYDPQQGYYAPNEAAIKYAPHPSHTPPSAGYAPYPGASPPPGNPYPPSHQHMSELDTNAVSGAQGNPAEMAADSAVQR</sequence>
<feature type="region of interest" description="Disordered" evidence="1">
    <location>
        <begin position="201"/>
        <end position="237"/>
    </location>
</feature>
<name>A0AAN6THU8_9PEZI</name>
<feature type="region of interest" description="Disordered" evidence="1">
    <location>
        <begin position="353"/>
        <end position="413"/>
    </location>
</feature>
<comment type="caution">
    <text evidence="4">The sequence shown here is derived from an EMBL/GenBank/DDBJ whole genome shotgun (WGS) entry which is preliminary data.</text>
</comment>
<feature type="transmembrane region" description="Helical" evidence="2">
    <location>
        <begin position="241"/>
        <end position="267"/>
    </location>
</feature>
<keyword evidence="2" id="KW-0812">Transmembrane</keyword>
<feature type="compositionally biased region" description="Polar residues" evidence="1">
    <location>
        <begin position="390"/>
        <end position="399"/>
    </location>
</feature>
<feature type="compositionally biased region" description="Pro residues" evidence="1">
    <location>
        <begin position="371"/>
        <end position="382"/>
    </location>
</feature>
<dbReference type="EMBL" id="MU853336">
    <property type="protein sequence ID" value="KAK4114718.1"/>
    <property type="molecule type" value="Genomic_DNA"/>
</dbReference>
<protein>
    <recommendedName>
        <fullName evidence="6">Mid2 domain-containing protein</fullName>
    </recommendedName>
</protein>
<evidence type="ECO:0008006" key="6">
    <source>
        <dbReference type="Google" id="ProtNLM"/>
    </source>
</evidence>
<feature type="signal peptide" evidence="3">
    <location>
        <begin position="1"/>
        <end position="17"/>
    </location>
</feature>
<organism evidence="4 5">
    <name type="scientific">Canariomyces notabilis</name>
    <dbReference type="NCBI Taxonomy" id="2074819"/>
    <lineage>
        <taxon>Eukaryota</taxon>
        <taxon>Fungi</taxon>
        <taxon>Dikarya</taxon>
        <taxon>Ascomycota</taxon>
        <taxon>Pezizomycotina</taxon>
        <taxon>Sordariomycetes</taxon>
        <taxon>Sordariomycetidae</taxon>
        <taxon>Sordariales</taxon>
        <taxon>Chaetomiaceae</taxon>
        <taxon>Canariomyces</taxon>
    </lineage>
</organism>
<feature type="compositionally biased region" description="Low complexity" evidence="1">
    <location>
        <begin position="206"/>
        <end position="218"/>
    </location>
</feature>
<feature type="compositionally biased region" description="Polar residues" evidence="1">
    <location>
        <begin position="226"/>
        <end position="237"/>
    </location>
</feature>
<keyword evidence="2" id="KW-1133">Transmembrane helix</keyword>
<feature type="region of interest" description="Disordered" evidence="1">
    <location>
        <begin position="274"/>
        <end position="310"/>
    </location>
</feature>
<keyword evidence="2" id="KW-0472">Membrane</keyword>
<reference evidence="4" key="1">
    <citation type="journal article" date="2023" name="Mol. Phylogenet. Evol.">
        <title>Genome-scale phylogeny and comparative genomics of the fungal order Sordariales.</title>
        <authorList>
            <person name="Hensen N."/>
            <person name="Bonometti L."/>
            <person name="Westerberg I."/>
            <person name="Brannstrom I.O."/>
            <person name="Guillou S."/>
            <person name="Cros-Aarteil S."/>
            <person name="Calhoun S."/>
            <person name="Haridas S."/>
            <person name="Kuo A."/>
            <person name="Mondo S."/>
            <person name="Pangilinan J."/>
            <person name="Riley R."/>
            <person name="LaButti K."/>
            <person name="Andreopoulos B."/>
            <person name="Lipzen A."/>
            <person name="Chen C."/>
            <person name="Yan M."/>
            <person name="Daum C."/>
            <person name="Ng V."/>
            <person name="Clum A."/>
            <person name="Steindorff A."/>
            <person name="Ohm R.A."/>
            <person name="Martin F."/>
            <person name="Silar P."/>
            <person name="Natvig D.O."/>
            <person name="Lalanne C."/>
            <person name="Gautier V."/>
            <person name="Ament-Velasquez S.L."/>
            <person name="Kruys A."/>
            <person name="Hutchinson M.I."/>
            <person name="Powell A.J."/>
            <person name="Barry K."/>
            <person name="Miller A.N."/>
            <person name="Grigoriev I.V."/>
            <person name="Debuchy R."/>
            <person name="Gladieux P."/>
            <person name="Hiltunen Thoren M."/>
            <person name="Johannesson H."/>
        </authorList>
    </citation>
    <scope>NUCLEOTIDE SEQUENCE</scope>
    <source>
        <strain evidence="4">CBS 508.74</strain>
    </source>
</reference>
<keyword evidence="3" id="KW-0732">Signal</keyword>
<reference evidence="4" key="2">
    <citation type="submission" date="2023-05" db="EMBL/GenBank/DDBJ databases">
        <authorList>
            <consortium name="Lawrence Berkeley National Laboratory"/>
            <person name="Steindorff A."/>
            <person name="Hensen N."/>
            <person name="Bonometti L."/>
            <person name="Westerberg I."/>
            <person name="Brannstrom I.O."/>
            <person name="Guillou S."/>
            <person name="Cros-Aarteil S."/>
            <person name="Calhoun S."/>
            <person name="Haridas S."/>
            <person name="Kuo A."/>
            <person name="Mondo S."/>
            <person name="Pangilinan J."/>
            <person name="Riley R."/>
            <person name="Labutti K."/>
            <person name="Andreopoulos B."/>
            <person name="Lipzen A."/>
            <person name="Chen C."/>
            <person name="Yanf M."/>
            <person name="Daum C."/>
            <person name="Ng V."/>
            <person name="Clum A."/>
            <person name="Ohm R."/>
            <person name="Martin F."/>
            <person name="Silar P."/>
            <person name="Natvig D."/>
            <person name="Lalanne C."/>
            <person name="Gautier V."/>
            <person name="Ament-Velasquez S.L."/>
            <person name="Kruys A."/>
            <person name="Hutchinson M.I."/>
            <person name="Powell A.J."/>
            <person name="Barry K."/>
            <person name="Miller A.N."/>
            <person name="Grigoriev I.V."/>
            <person name="Debuchy R."/>
            <person name="Gladieux P."/>
            <person name="Thoren M.H."/>
            <person name="Johannesson H."/>
        </authorList>
    </citation>
    <scope>NUCLEOTIDE SEQUENCE</scope>
    <source>
        <strain evidence="4">CBS 508.74</strain>
    </source>
</reference>
<proteinExistence type="predicted"/>
<dbReference type="Proteomes" id="UP001302812">
    <property type="component" value="Unassembled WGS sequence"/>
</dbReference>
<dbReference type="GeneID" id="89934136"/>